<dbReference type="AlphaFoldDB" id="A0A5Q0UG59"/>
<dbReference type="RefSeq" id="WP_153550327.1">
    <property type="nucleotide sequence ID" value="NZ_CP040089.1"/>
</dbReference>
<dbReference type="KEGG" id="ncon:LC1Nh_0698"/>
<sequence length="129" mass="14355">MFSTDRIGEYLEPEVLSEDVPPDYFDATELYESVDDVLDNHDEAVIKEDGLYVPGDSVNWSNVNEEFFQESTEKFNGYAVYRNCLEVAAGLGITFAGFRYSDSFLTGIGAALGAKGTYSLIENISHLEK</sequence>
<dbReference type="GeneID" id="42365085"/>
<accession>A0A5Q0UG59</accession>
<dbReference type="EMBL" id="CP040089">
    <property type="protein sequence ID" value="QGA80587.1"/>
    <property type="molecule type" value="Genomic_DNA"/>
</dbReference>
<reference evidence="2" key="1">
    <citation type="submission" date="2019-05" db="EMBL/GenBank/DDBJ databases">
        <title>Candidatus Nanohalobium constans, a novel model system to study the DPANN nano-sized archaea: genomic and physiological characterization of a nanoarchaeon co-cultured with its chitinotrophic host.</title>
        <authorList>
            <person name="La Cono V."/>
            <person name="Arcadi E."/>
            <person name="Crisafi F."/>
            <person name="Denaro R."/>
            <person name="La Spada G."/>
            <person name="Messina E."/>
            <person name="Smedile F."/>
            <person name="Toshchakov S.V."/>
            <person name="Shevchenko M.A."/>
            <person name="Golyshin P.N."/>
            <person name="Golyshina O.V."/>
            <person name="Ferrer M."/>
            <person name="Rohde M."/>
            <person name="Mushegian A."/>
            <person name="Sorokin D.Y."/>
            <person name="Giuliano L."/>
            <person name="Yakimov M.M."/>
        </authorList>
    </citation>
    <scope>NUCLEOTIDE SEQUENCE [LARGE SCALE GENOMIC DNA]</scope>
    <source>
        <strain evidence="2">LC1Nh</strain>
    </source>
</reference>
<evidence type="ECO:0000313" key="2">
    <source>
        <dbReference type="Proteomes" id="UP000377803"/>
    </source>
</evidence>
<protein>
    <submittedName>
        <fullName evidence="1">Uncharacterized protein</fullName>
    </submittedName>
</protein>
<evidence type="ECO:0000313" key="1">
    <source>
        <dbReference type="EMBL" id="QGA80587.1"/>
    </source>
</evidence>
<keyword evidence="2" id="KW-1185">Reference proteome</keyword>
<organism evidence="1 2">
    <name type="scientific">Candidatus Nanohalobium constans</name>
    <dbReference type="NCBI Taxonomy" id="2565781"/>
    <lineage>
        <taxon>Archaea</taxon>
        <taxon>Candidatus Nanohalarchaeota</taxon>
        <taxon>Candidatus Nanohalobia</taxon>
        <taxon>Candidatus Nanohalobiales</taxon>
        <taxon>Candidatus Nanohalobiaceae</taxon>
        <taxon>Candidatus Nanohalobium</taxon>
    </lineage>
</organism>
<name>A0A5Q0UG59_9ARCH</name>
<gene>
    <name evidence="1" type="ORF">LC1Nh_0698</name>
</gene>
<proteinExistence type="predicted"/>
<dbReference type="Proteomes" id="UP000377803">
    <property type="component" value="Chromosome"/>
</dbReference>